<dbReference type="EMBL" id="JACHHB010000015">
    <property type="protein sequence ID" value="MBB5174656.1"/>
    <property type="molecule type" value="Genomic_DNA"/>
</dbReference>
<feature type="region of interest" description="Disordered" evidence="1">
    <location>
        <begin position="116"/>
        <end position="194"/>
    </location>
</feature>
<feature type="compositionally biased region" description="Acidic residues" evidence="1">
    <location>
        <begin position="166"/>
        <end position="175"/>
    </location>
</feature>
<reference evidence="3 4" key="1">
    <citation type="submission" date="2020-08" db="EMBL/GenBank/DDBJ databases">
        <title>Genomic Encyclopedia of Type Strains, Phase IV (KMG-IV): sequencing the most valuable type-strain genomes for metagenomic binning, comparative biology and taxonomic classification.</title>
        <authorList>
            <person name="Goeker M."/>
        </authorList>
    </citation>
    <scope>NUCLEOTIDE SEQUENCE [LARGE SCALE GENOMIC DNA]</scope>
    <source>
        <strain evidence="3 4">DSM 24696</strain>
    </source>
</reference>
<sequence length="349" mass="38388">MDFYNHEVIRTNSGEKLVILYIDPSSFQTEFAHEYLDDREGMPNVIQEKAYHYVRKHLPHLRGNTIKVMMGSLLIANILGSTLSPSTTFAEEYGEDQSTEHVEANSLLEDIWDTVTDDIDDGDDSEQLNESDSQEHLNEETTPSHESDEVLPPGHHDEGVLPPGHEDEDEGEDELPPGHEDEGVLPPGHQDEDFSLPEEVEENHPFYMGKLEIGEFNSIVLNGEVQHIKANINAIPIENPSIEDGWSVMIKAPPLTNENGHQLPQGSLKIQKPNLSNQSSDASIEGVSVSGGEIDTSRGLKVASANHGRGVGSYLVSFPHDALNLTLEPKNIYAGTYSTTITAEIAIGP</sequence>
<evidence type="ECO:0000313" key="4">
    <source>
        <dbReference type="Proteomes" id="UP000551878"/>
    </source>
</evidence>
<dbReference type="RefSeq" id="WP_184665068.1">
    <property type="nucleotide sequence ID" value="NZ_JACHHB010000015.1"/>
</dbReference>
<evidence type="ECO:0000259" key="2">
    <source>
        <dbReference type="Pfam" id="PF13731"/>
    </source>
</evidence>
<evidence type="ECO:0000313" key="3">
    <source>
        <dbReference type="EMBL" id="MBB5174656.1"/>
    </source>
</evidence>
<organism evidence="3 4">
    <name type="scientific">Texcoconibacillus texcoconensis</name>
    <dbReference type="NCBI Taxonomy" id="1095777"/>
    <lineage>
        <taxon>Bacteria</taxon>
        <taxon>Bacillati</taxon>
        <taxon>Bacillota</taxon>
        <taxon>Bacilli</taxon>
        <taxon>Bacillales</taxon>
        <taxon>Bacillaceae</taxon>
        <taxon>Texcoconibacillus</taxon>
    </lineage>
</organism>
<keyword evidence="4" id="KW-1185">Reference proteome</keyword>
<protein>
    <recommendedName>
        <fullName evidence="2">WxL domain-containing protein</fullName>
    </recommendedName>
</protein>
<dbReference type="InterPro" id="IPR027994">
    <property type="entry name" value="WxL_dom"/>
</dbReference>
<feature type="compositionally biased region" description="Acidic residues" evidence="1">
    <location>
        <begin position="116"/>
        <end position="129"/>
    </location>
</feature>
<accession>A0A840QSZ7</accession>
<dbReference type="Proteomes" id="UP000551878">
    <property type="component" value="Unassembled WGS sequence"/>
</dbReference>
<evidence type="ECO:0000256" key="1">
    <source>
        <dbReference type="SAM" id="MobiDB-lite"/>
    </source>
</evidence>
<dbReference type="AlphaFoldDB" id="A0A840QSZ7"/>
<feature type="compositionally biased region" description="Basic and acidic residues" evidence="1">
    <location>
        <begin position="133"/>
        <end position="159"/>
    </location>
</feature>
<proteinExistence type="predicted"/>
<feature type="domain" description="WxL" evidence="2">
    <location>
        <begin position="243"/>
        <end position="342"/>
    </location>
</feature>
<dbReference type="Pfam" id="PF13731">
    <property type="entry name" value="WxL"/>
    <property type="match status" value="1"/>
</dbReference>
<gene>
    <name evidence="3" type="ORF">HNQ41_002873</name>
</gene>
<comment type="caution">
    <text evidence="3">The sequence shown here is derived from an EMBL/GenBank/DDBJ whole genome shotgun (WGS) entry which is preliminary data.</text>
</comment>
<name>A0A840QSZ7_9BACI</name>